<evidence type="ECO:0000313" key="3">
    <source>
        <dbReference type="Proteomes" id="UP001180020"/>
    </source>
</evidence>
<keyword evidence="3" id="KW-1185">Reference proteome</keyword>
<organism evidence="2 3">
    <name type="scientific">Acorus calamus</name>
    <name type="common">Sweet flag</name>
    <dbReference type="NCBI Taxonomy" id="4465"/>
    <lineage>
        <taxon>Eukaryota</taxon>
        <taxon>Viridiplantae</taxon>
        <taxon>Streptophyta</taxon>
        <taxon>Embryophyta</taxon>
        <taxon>Tracheophyta</taxon>
        <taxon>Spermatophyta</taxon>
        <taxon>Magnoliopsida</taxon>
        <taxon>Liliopsida</taxon>
        <taxon>Acoraceae</taxon>
        <taxon>Acorus</taxon>
    </lineage>
</organism>
<comment type="caution">
    <text evidence="2">The sequence shown here is derived from an EMBL/GenBank/DDBJ whole genome shotgun (WGS) entry which is preliminary data.</text>
</comment>
<proteinExistence type="predicted"/>
<dbReference type="EMBL" id="JAUJYO010000011">
    <property type="protein sequence ID" value="KAK1303953.1"/>
    <property type="molecule type" value="Genomic_DNA"/>
</dbReference>
<dbReference type="AlphaFoldDB" id="A0AAV9DUS4"/>
<evidence type="ECO:0000313" key="2">
    <source>
        <dbReference type="EMBL" id="KAK1303953.1"/>
    </source>
</evidence>
<reference evidence="2" key="2">
    <citation type="submission" date="2023-06" db="EMBL/GenBank/DDBJ databases">
        <authorList>
            <person name="Ma L."/>
            <person name="Liu K.-W."/>
            <person name="Li Z."/>
            <person name="Hsiao Y.-Y."/>
            <person name="Qi Y."/>
            <person name="Fu T."/>
            <person name="Tang G."/>
            <person name="Zhang D."/>
            <person name="Sun W.-H."/>
            <person name="Liu D.-K."/>
            <person name="Li Y."/>
            <person name="Chen G.-Z."/>
            <person name="Liu X.-D."/>
            <person name="Liao X.-Y."/>
            <person name="Jiang Y.-T."/>
            <person name="Yu X."/>
            <person name="Hao Y."/>
            <person name="Huang J."/>
            <person name="Zhao X.-W."/>
            <person name="Ke S."/>
            <person name="Chen Y.-Y."/>
            <person name="Wu W.-L."/>
            <person name="Hsu J.-L."/>
            <person name="Lin Y.-F."/>
            <person name="Huang M.-D."/>
            <person name="Li C.-Y."/>
            <person name="Huang L."/>
            <person name="Wang Z.-W."/>
            <person name="Zhao X."/>
            <person name="Zhong W.-Y."/>
            <person name="Peng D.-H."/>
            <person name="Ahmad S."/>
            <person name="Lan S."/>
            <person name="Zhang J.-S."/>
            <person name="Tsai W.-C."/>
            <person name="Van De Peer Y."/>
            <person name="Liu Z.-J."/>
        </authorList>
    </citation>
    <scope>NUCLEOTIDE SEQUENCE</scope>
    <source>
        <strain evidence="2">CP</strain>
        <tissue evidence="2">Leaves</tissue>
    </source>
</reference>
<sequence>MGVWDFGGGLDVGWTLVGQRFVVTGVRSPKRLNRSKSSDQETSDVQDADGSPLPSLREHQQRMPRFLQTLKKGIRCSSARPKPENLKPPCKKPHLSKAAATATLSL</sequence>
<protein>
    <submittedName>
        <fullName evidence="2">Uncharacterized protein</fullName>
    </submittedName>
</protein>
<feature type="region of interest" description="Disordered" evidence="1">
    <location>
        <begin position="27"/>
        <end position="106"/>
    </location>
</feature>
<dbReference type="Proteomes" id="UP001180020">
    <property type="component" value="Unassembled WGS sequence"/>
</dbReference>
<reference evidence="2" key="1">
    <citation type="journal article" date="2023" name="Nat. Commun.">
        <title>Diploid and tetraploid genomes of Acorus and the evolution of monocots.</title>
        <authorList>
            <person name="Ma L."/>
            <person name="Liu K.W."/>
            <person name="Li Z."/>
            <person name="Hsiao Y.Y."/>
            <person name="Qi Y."/>
            <person name="Fu T."/>
            <person name="Tang G.D."/>
            <person name="Zhang D."/>
            <person name="Sun W.H."/>
            <person name="Liu D.K."/>
            <person name="Li Y."/>
            <person name="Chen G.Z."/>
            <person name="Liu X.D."/>
            <person name="Liao X.Y."/>
            <person name="Jiang Y.T."/>
            <person name="Yu X."/>
            <person name="Hao Y."/>
            <person name="Huang J."/>
            <person name="Zhao X.W."/>
            <person name="Ke S."/>
            <person name="Chen Y.Y."/>
            <person name="Wu W.L."/>
            <person name="Hsu J.L."/>
            <person name="Lin Y.F."/>
            <person name="Huang M.D."/>
            <person name="Li C.Y."/>
            <person name="Huang L."/>
            <person name="Wang Z.W."/>
            <person name="Zhao X."/>
            <person name="Zhong W.Y."/>
            <person name="Peng D.H."/>
            <person name="Ahmad S."/>
            <person name="Lan S."/>
            <person name="Zhang J.S."/>
            <person name="Tsai W.C."/>
            <person name="Van de Peer Y."/>
            <person name="Liu Z.J."/>
        </authorList>
    </citation>
    <scope>NUCLEOTIDE SEQUENCE</scope>
    <source>
        <strain evidence="2">CP</strain>
    </source>
</reference>
<evidence type="ECO:0000256" key="1">
    <source>
        <dbReference type="SAM" id="MobiDB-lite"/>
    </source>
</evidence>
<accession>A0AAV9DUS4</accession>
<name>A0AAV9DUS4_ACOCL</name>
<gene>
    <name evidence="2" type="ORF">QJS10_CPB11g00874</name>
</gene>